<dbReference type="PANTHER" id="PTHR43610">
    <property type="entry name" value="BLL6696 PROTEIN"/>
    <property type="match status" value="1"/>
</dbReference>
<dbReference type="RefSeq" id="WP_269926055.1">
    <property type="nucleotide sequence ID" value="NZ_JAMKBJ010000004.1"/>
</dbReference>
<dbReference type="Proteomes" id="UP001152173">
    <property type="component" value="Unassembled WGS sequence"/>
</dbReference>
<dbReference type="Gene3D" id="3.40.630.30">
    <property type="match status" value="1"/>
</dbReference>
<dbReference type="Pfam" id="PF13302">
    <property type="entry name" value="Acetyltransf_3"/>
    <property type="match status" value="1"/>
</dbReference>
<dbReference type="InterPro" id="IPR016181">
    <property type="entry name" value="Acyl_CoA_acyltransferase"/>
</dbReference>
<feature type="domain" description="N-acetyltransferase" evidence="1">
    <location>
        <begin position="10"/>
        <end position="176"/>
    </location>
</feature>
<comment type="caution">
    <text evidence="2">The sequence shown here is derived from an EMBL/GenBank/DDBJ whole genome shotgun (WGS) entry which is preliminary data.</text>
</comment>
<name>A0A9X3LH83_9BACL</name>
<proteinExistence type="predicted"/>
<dbReference type="EMBL" id="JAMKBJ010000004">
    <property type="protein sequence ID" value="MCZ8536961.1"/>
    <property type="molecule type" value="Genomic_DNA"/>
</dbReference>
<evidence type="ECO:0000313" key="2">
    <source>
        <dbReference type="EMBL" id="MCZ8536961.1"/>
    </source>
</evidence>
<dbReference type="GO" id="GO:0016747">
    <property type="term" value="F:acyltransferase activity, transferring groups other than amino-acyl groups"/>
    <property type="evidence" value="ECO:0007669"/>
    <property type="project" value="InterPro"/>
</dbReference>
<evidence type="ECO:0000313" key="3">
    <source>
        <dbReference type="Proteomes" id="UP001152173"/>
    </source>
</evidence>
<sequence>MSVLLMHDDVTLRPMKETDIARLWKLTTTETFTFMLNQIQHMDEFEQWMGSGYEQMQSTDSTIVLVVANTETDELYGSTRIYNIDHSNKTCEIGATFYGKPFQRTHINTTSKWLLLTYAFETLGMIRVQFKTDEENLVSQKAIERLGAKKEGILRNERIRSTGKPRNAVVYSIIENEWSSIRNQLYENMNKYSK</sequence>
<reference evidence="2" key="1">
    <citation type="submission" date="2022-05" db="EMBL/GenBank/DDBJ databases">
        <authorList>
            <person name="Colautti A."/>
            <person name="Iacumin L."/>
        </authorList>
    </citation>
    <scope>NUCLEOTIDE SEQUENCE</scope>
    <source>
        <strain evidence="2">SK 55</strain>
    </source>
</reference>
<organism evidence="2 3">
    <name type="scientific">Paenisporosarcina quisquiliarum</name>
    <dbReference type="NCBI Taxonomy" id="365346"/>
    <lineage>
        <taxon>Bacteria</taxon>
        <taxon>Bacillati</taxon>
        <taxon>Bacillota</taxon>
        <taxon>Bacilli</taxon>
        <taxon>Bacillales</taxon>
        <taxon>Caryophanaceae</taxon>
        <taxon>Paenisporosarcina</taxon>
    </lineage>
</organism>
<accession>A0A9X3LH83</accession>
<dbReference type="PANTHER" id="PTHR43610:SF1">
    <property type="entry name" value="N-ACETYLTRANSFERASE DOMAIN-CONTAINING PROTEIN"/>
    <property type="match status" value="1"/>
</dbReference>
<dbReference type="InterPro" id="IPR000182">
    <property type="entry name" value="GNAT_dom"/>
</dbReference>
<keyword evidence="3" id="KW-1185">Reference proteome</keyword>
<evidence type="ECO:0000259" key="1">
    <source>
        <dbReference type="PROSITE" id="PS51186"/>
    </source>
</evidence>
<protein>
    <submittedName>
        <fullName evidence="2">GNAT family N-acetyltransferase</fullName>
    </submittedName>
</protein>
<dbReference type="SUPFAM" id="SSF55729">
    <property type="entry name" value="Acyl-CoA N-acyltransferases (Nat)"/>
    <property type="match status" value="1"/>
</dbReference>
<gene>
    <name evidence="2" type="ORF">M9R32_07170</name>
</gene>
<dbReference type="AlphaFoldDB" id="A0A9X3LH83"/>
<dbReference type="PROSITE" id="PS51186">
    <property type="entry name" value="GNAT"/>
    <property type="match status" value="1"/>
</dbReference>